<dbReference type="Gene3D" id="3.40.605.10">
    <property type="entry name" value="Aldehyde Dehydrogenase, Chain A, domain 1"/>
    <property type="match status" value="2"/>
</dbReference>
<dbReference type="OrthoDB" id="310895at2759"/>
<dbReference type="FunFam" id="3.40.309.10:FF:000065">
    <property type="entry name" value="Aldehyde dehydrogenase3"/>
    <property type="match status" value="1"/>
</dbReference>
<dbReference type="EMBL" id="BJWL01000012">
    <property type="protein sequence ID" value="GFY98339.1"/>
    <property type="molecule type" value="Genomic_DNA"/>
</dbReference>
<dbReference type="InterPro" id="IPR016163">
    <property type="entry name" value="Ald_DH_C"/>
</dbReference>
<keyword evidence="7" id="KW-1185">Reference proteome</keyword>
<dbReference type="InterPro" id="IPR016161">
    <property type="entry name" value="Ald_DH/histidinol_DH"/>
</dbReference>
<dbReference type="FunFam" id="3.40.605.10:FF:000026">
    <property type="entry name" value="Aldehyde dehydrogenase, putative"/>
    <property type="match status" value="1"/>
</dbReference>
<accession>A0A7J0FJI6</accession>
<dbReference type="PANTHER" id="PTHR11699">
    <property type="entry name" value="ALDEHYDE DEHYDROGENASE-RELATED"/>
    <property type="match status" value="1"/>
</dbReference>
<comment type="similarity">
    <text evidence="1">Belongs to the aldehyde dehydrogenase family.</text>
</comment>
<dbReference type="InterPro" id="IPR016162">
    <property type="entry name" value="Ald_DH_N"/>
</dbReference>
<keyword evidence="3" id="KW-0520">NAD</keyword>
<evidence type="ECO:0000256" key="1">
    <source>
        <dbReference type="ARBA" id="ARBA00009986"/>
    </source>
</evidence>
<evidence type="ECO:0000256" key="3">
    <source>
        <dbReference type="ARBA" id="ARBA00023027"/>
    </source>
</evidence>
<dbReference type="FunFam" id="3.40.605.10:FF:000007">
    <property type="entry name" value="NAD/NADP-dependent betaine aldehyde dehydrogenase"/>
    <property type="match status" value="1"/>
</dbReference>
<evidence type="ECO:0000256" key="4">
    <source>
        <dbReference type="SAM" id="MobiDB-lite"/>
    </source>
</evidence>
<evidence type="ECO:0000256" key="2">
    <source>
        <dbReference type="ARBA" id="ARBA00023002"/>
    </source>
</evidence>
<feature type="domain" description="Aldehyde dehydrogenase" evidence="5">
    <location>
        <begin position="491"/>
        <end position="638"/>
    </location>
</feature>
<keyword evidence="2" id="KW-0560">Oxidoreductase</keyword>
<evidence type="ECO:0000313" key="7">
    <source>
        <dbReference type="Proteomes" id="UP000585474"/>
    </source>
</evidence>
<dbReference type="Pfam" id="PF00171">
    <property type="entry name" value="Aldedh"/>
    <property type="match status" value="3"/>
</dbReference>
<dbReference type="SUPFAM" id="SSF53720">
    <property type="entry name" value="ALDH-like"/>
    <property type="match status" value="1"/>
</dbReference>
<gene>
    <name evidence="6" type="ORF">Acr_12g0008800</name>
</gene>
<sequence length="648" mass="70700">MACGDVYGWRTNVSRVVWQMVSPVPWQMGGLTLAENSQSFQWKQGVLWGKKTGGLYRLEGMSRQDELLSTWSRGSEKSGKGNNRCTEVAKSKPRGTWMDPDQESAGGLWDMEERWSHDNSQSDVLCDAPGGGGAPQWGGAWHLVLWGAGSEVVRKDNLKTSDYPPARRRIMMKFADLIDENVEELAALDTVDNGKLFSLGKDWEIPAAAEYLRYYAGAADKIHGETLKMSKELQGYTLREPMGVVGHILPWNFPTSIFFMKVAPALAAGCTMVVKPAEQTPLSALYCGHLAKQAGVPDGVLNVINGFGPTAGAAICSHMDVDTLGGCWDAPTAMSCLNLGVGGVGGNCHTSYLLPLDITLGSPSTIVSRPSSSADNPPSLLMSDRRRRSCLSSARAGSTEVGRLVMQAAAMSNLKPGEVCVAGSRVFVQEGIYDEFVKKLSEKAKTWVVGDPFDPKVLQGPQASALNINILDESIRAQLEYWLASVDSERIVDKTQFDKILSYIEHGKREGATLLTGGRPCHEKGYYIEPTIFTNVTDNMVIARDEIFGPVMSLMKFKTVDEAIKRANDTTYGLAAGLVTDNLNVANTVSRSIRSGVVWINCYAALDMDCPFGGYKMSGFGKDYGMEALYKYLHVKSVITPIYNSPWL</sequence>
<feature type="region of interest" description="Disordered" evidence="4">
    <location>
        <begin position="71"/>
        <end position="105"/>
    </location>
</feature>
<feature type="domain" description="Aldehyde dehydrogenase" evidence="5">
    <location>
        <begin position="403"/>
        <end position="474"/>
    </location>
</feature>
<evidence type="ECO:0000313" key="6">
    <source>
        <dbReference type="EMBL" id="GFY98339.1"/>
    </source>
</evidence>
<reference evidence="6 7" key="1">
    <citation type="submission" date="2019-07" db="EMBL/GenBank/DDBJ databases">
        <title>De Novo Assembly of kiwifruit Actinidia rufa.</title>
        <authorList>
            <person name="Sugita-Konishi S."/>
            <person name="Sato K."/>
            <person name="Mori E."/>
            <person name="Abe Y."/>
            <person name="Kisaki G."/>
            <person name="Hamano K."/>
            <person name="Suezawa K."/>
            <person name="Otani M."/>
            <person name="Fukuda T."/>
            <person name="Manabe T."/>
            <person name="Gomi K."/>
            <person name="Tabuchi M."/>
            <person name="Akimitsu K."/>
            <person name="Kataoka I."/>
        </authorList>
    </citation>
    <scope>NUCLEOTIDE SEQUENCE [LARGE SCALE GENOMIC DNA]</scope>
    <source>
        <strain evidence="7">cv. Fuchu</strain>
    </source>
</reference>
<proteinExistence type="inferred from homology"/>
<feature type="domain" description="Aldehyde dehydrogenase" evidence="5">
    <location>
        <begin position="164"/>
        <end position="323"/>
    </location>
</feature>
<dbReference type="Proteomes" id="UP000585474">
    <property type="component" value="Unassembled WGS sequence"/>
</dbReference>
<feature type="region of interest" description="Disordered" evidence="4">
    <location>
        <begin position="367"/>
        <end position="386"/>
    </location>
</feature>
<dbReference type="InterPro" id="IPR015590">
    <property type="entry name" value="Aldehyde_DH_dom"/>
</dbReference>
<dbReference type="AlphaFoldDB" id="A0A7J0FJI6"/>
<dbReference type="GO" id="GO:0016620">
    <property type="term" value="F:oxidoreductase activity, acting on the aldehyde or oxo group of donors, NAD or NADP as acceptor"/>
    <property type="evidence" value="ECO:0007669"/>
    <property type="project" value="InterPro"/>
</dbReference>
<dbReference type="Gene3D" id="3.40.309.10">
    <property type="entry name" value="Aldehyde Dehydrogenase, Chain A, domain 2"/>
    <property type="match status" value="2"/>
</dbReference>
<organism evidence="6 7">
    <name type="scientific">Actinidia rufa</name>
    <dbReference type="NCBI Taxonomy" id="165716"/>
    <lineage>
        <taxon>Eukaryota</taxon>
        <taxon>Viridiplantae</taxon>
        <taxon>Streptophyta</taxon>
        <taxon>Embryophyta</taxon>
        <taxon>Tracheophyta</taxon>
        <taxon>Spermatophyta</taxon>
        <taxon>Magnoliopsida</taxon>
        <taxon>eudicotyledons</taxon>
        <taxon>Gunneridae</taxon>
        <taxon>Pentapetalae</taxon>
        <taxon>asterids</taxon>
        <taxon>Ericales</taxon>
        <taxon>Actinidiaceae</taxon>
        <taxon>Actinidia</taxon>
    </lineage>
</organism>
<protein>
    <submittedName>
        <fullName evidence="6">Aldehyde dehydrogenase 2C4</fullName>
    </submittedName>
</protein>
<comment type="caution">
    <text evidence="6">The sequence shown here is derived from an EMBL/GenBank/DDBJ whole genome shotgun (WGS) entry which is preliminary data.</text>
</comment>
<name>A0A7J0FJI6_9ERIC</name>
<evidence type="ECO:0000259" key="5">
    <source>
        <dbReference type="Pfam" id="PF00171"/>
    </source>
</evidence>